<dbReference type="AlphaFoldDB" id="A9ZPF0"/>
<name>A9ZPF0_DANRE</name>
<evidence type="ECO:0000313" key="10">
    <source>
        <dbReference type="EMBL" id="BAF98258.1"/>
    </source>
</evidence>
<dbReference type="ZFIN" id="ZDB-GENE-111004-1">
    <property type="gene designation" value="cxcl8b.3"/>
</dbReference>
<gene>
    <name evidence="12 13" type="primary">cxcl8b.3</name>
    <name evidence="12" type="synonym">cxcl-c13d</name>
</gene>
<dbReference type="CTD" id="100003859"/>
<reference evidence="12" key="4">
    <citation type="journal article" date="2011" name="BMC Res. Notes">
        <title>Rapid screening of innate immune gene expression in zebrafish using reverse transcription - multiplex ligation-dependent probe amplification.</title>
        <authorList>
            <person name="Rotman J."/>
            <person name="van Gils W."/>
            <person name="Butler D."/>
            <person name="Spaink H.P."/>
            <person name="Meijer A.H."/>
        </authorList>
    </citation>
    <scope>NUCLEOTIDE SEQUENCE</scope>
</reference>
<evidence type="ECO:0000256" key="7">
    <source>
        <dbReference type="SAM" id="MobiDB-lite"/>
    </source>
</evidence>
<reference evidence="12" key="8">
    <citation type="journal article" date="2015" name="Dis. Model. Mech.">
        <title>The CXCR3-CXCL11 signaling axis mediates macrophage recruitment and dissemination of mycobacterial infection.</title>
        <authorList>
            <person name="Torraca V."/>
            <person name="Cui C."/>
            <person name="Boland R."/>
            <person name="Bebelman J.P."/>
            <person name="van der Sar A.M."/>
            <person name="Smit M.J."/>
            <person name="Siderius M."/>
            <person name="Spaink H.P."/>
            <person name="Meijer A.H."/>
        </authorList>
    </citation>
    <scope>NUCLEOTIDE SEQUENCE</scope>
</reference>
<dbReference type="OrthoDB" id="9937393at2759"/>
<dbReference type="Reactome" id="R-DRE-418594">
    <property type="pathway name" value="G alpha (i) signalling events"/>
</dbReference>
<reference evidence="12" key="12">
    <citation type="submission" date="2025-04" db="UniProtKB">
        <authorList>
            <consortium name="RefSeq"/>
        </authorList>
    </citation>
    <scope>IDENTIFICATION</scope>
</reference>
<dbReference type="KEGG" id="dre:100003859"/>
<evidence type="ECO:0000256" key="4">
    <source>
        <dbReference type="ARBA" id="ARBA00022525"/>
    </source>
</evidence>
<feature type="compositionally biased region" description="Polar residues" evidence="7">
    <location>
        <begin position="103"/>
        <end position="117"/>
    </location>
</feature>
<reference evidence="12" key="3">
    <citation type="journal article" date="2010" name="PLoS ONE">
        <title>CXCL8 chemokines in teleost fish: two lineages with distinct expression profiles during early phases of inflammation.</title>
        <authorList>
            <person name="van der Aa L.M."/>
            <person name="Chadzinska M."/>
            <person name="Tijhaar E."/>
            <person name="Boudinot P."/>
            <person name="Verburg-van Kemenade B.M."/>
        </authorList>
    </citation>
    <scope>NUCLEOTIDE SEQUENCE</scope>
</reference>
<dbReference type="Proteomes" id="UP000000437">
    <property type="component" value="Chromosome 7"/>
</dbReference>
<reference evidence="10 12" key="2">
    <citation type="journal article" date="2008" name="BMC Genomics">
        <title>Extensive expansion and diversification of the chemokine gene family in zebrafish: identification of a novel chemokine subfamily CX.</title>
        <authorList>
            <person name="Nomiyama H."/>
            <person name="Hieshima K."/>
            <person name="Osada N."/>
            <person name="Kato-Unoki Y."/>
            <person name="Otsuka-Ono K."/>
            <person name="Takegawa S."/>
            <person name="Izawa T."/>
            <person name="Yoshizawa A."/>
            <person name="Kikuchi Y."/>
            <person name="Tanase S."/>
            <person name="Miura R."/>
            <person name="Kusuda J."/>
            <person name="Nakao M."/>
            <person name="Yoshie O."/>
        </authorList>
    </citation>
    <scope>NUCLEOTIDE SEQUENCE</scope>
</reference>
<feature type="chain" id="PRO_5035034996" evidence="8 12">
    <location>
        <begin position="23"/>
        <end position="117"/>
    </location>
</feature>
<dbReference type="InterPro" id="IPR001811">
    <property type="entry name" value="Chemokine_IL8-like_dom"/>
</dbReference>
<dbReference type="PANTHER" id="PTHR12015">
    <property type="entry name" value="SMALL INDUCIBLE CYTOKINE A"/>
    <property type="match status" value="1"/>
</dbReference>
<accession>A9ZPF0</accession>
<evidence type="ECO:0000259" key="9">
    <source>
        <dbReference type="SMART" id="SM00199"/>
    </source>
</evidence>
<dbReference type="InterPro" id="IPR033899">
    <property type="entry name" value="CXC_Chemokine_domain"/>
</dbReference>
<reference evidence="12" key="9">
    <citation type="journal article" date="2017" name="J. Exp. Med.">
        <title>CXCR1 remodels the vascular niche to promote hematopoietic stem and progenitor cell engraftment.</title>
        <authorList>
            <person name="Blaser B.W."/>
            <person name="Moore J.L."/>
            <person name="Hagedorn E.J."/>
            <person name="Li B."/>
            <person name="Riquelme R."/>
            <person name="Lichtig A."/>
            <person name="Yang S."/>
            <person name="Zhou Y."/>
            <person name="Tamplin O.J."/>
            <person name="Binder V."/>
            <person name="Zon L.I."/>
        </authorList>
    </citation>
    <scope>NUCLEOTIDE SEQUENCE</scope>
</reference>
<sequence length="117" mass="12898">MRCSVFVFLACMTLLSTTEVFAARLPIQQLRCQCVKTYTGKPINPKLIQSLQTIPAGARCKNMEVIATVKKGKTCLNPKDEWVTKIIEGRSVKVPTRGPFTTLPPNSTSAPQLTSKM</sequence>
<keyword evidence="8 12" id="KW-0732">Signal</keyword>
<reference evidence="12" key="10">
    <citation type="journal article" date="2022" name="Fish Shellfish Immunol.">
        <title>PurA facilitates Edwardsiella piscicida to escape NF-kappaB signaling activation.</title>
        <authorList>
            <person name="Hu F."/>
            <person name="Zhang Y."/>
            <person name="Liu Q."/>
            <person name="Wang Z."/>
        </authorList>
    </citation>
    <scope>NUCLEOTIDE SEQUENCE</scope>
</reference>
<comment type="subcellular location">
    <subcellularLocation>
        <location evidence="1">Secreted</location>
    </subcellularLocation>
</comment>
<evidence type="ECO:0000256" key="3">
    <source>
        <dbReference type="ARBA" id="ARBA00022514"/>
    </source>
</evidence>
<dbReference type="GO" id="GO:0006954">
    <property type="term" value="P:inflammatory response"/>
    <property type="evidence" value="ECO:0007669"/>
    <property type="project" value="UniProtKB-KW"/>
</dbReference>
<evidence type="ECO:0000313" key="12">
    <source>
        <dbReference type="RefSeq" id="NP_001108540.1"/>
    </source>
</evidence>
<dbReference type="CDD" id="cd00273">
    <property type="entry name" value="Chemokine_CXC"/>
    <property type="match status" value="1"/>
</dbReference>
<proteinExistence type="evidence at transcript level"/>
<feature type="domain" description="Chemokine interleukin-8-like" evidence="9">
    <location>
        <begin position="29"/>
        <end position="90"/>
    </location>
</feature>
<evidence type="ECO:0000256" key="2">
    <source>
        <dbReference type="ARBA" id="ARBA00010665"/>
    </source>
</evidence>
<keyword evidence="11" id="KW-1185">Reference proteome</keyword>
<reference evidence="12" key="7">
    <citation type="journal article" date="2015" name="Dev. Comp. Immunol.">
        <title>Cxcl8-l1 and Cxcl8-l2 are required in the zebrafish defense against Salmonella Typhimurium.</title>
        <authorList>
            <person name="de Oliveira S."/>
            <person name="Lopez-Munoz A."/>
            <person name="Martinez-Navarro F.J."/>
            <person name="Galindo-Villegas J."/>
            <person name="Mulero V."/>
            <person name="Calado A."/>
        </authorList>
    </citation>
    <scope>NUCLEOTIDE SEQUENCE</scope>
</reference>
<dbReference type="EMBL" id="AB331765">
    <property type="protein sequence ID" value="BAF98258.1"/>
    <property type="molecule type" value="mRNA"/>
</dbReference>
<reference evidence="12" key="1">
    <citation type="journal article" date="2006" name="J. Immunol.">
        <title>Defining the origins and evolution of the chemokine/chemokine receptor system.</title>
        <authorList>
            <person name="DeVries M.E."/>
            <person name="Kelvin A.A."/>
            <person name="Xu L."/>
            <person name="Ran L."/>
            <person name="Robinson J."/>
            <person name="Kelvin D.J."/>
        </authorList>
    </citation>
    <scope>NUCLEOTIDE SEQUENCE</scope>
</reference>
<dbReference type="SMART" id="SM00199">
    <property type="entry name" value="SCY"/>
    <property type="match status" value="1"/>
</dbReference>
<keyword evidence="3" id="KW-0202">Cytokine</keyword>
<keyword evidence="4" id="KW-0964">Secreted</keyword>
<keyword evidence="6" id="KW-0395">Inflammatory response</keyword>
<evidence type="ECO:0000256" key="8">
    <source>
        <dbReference type="SAM" id="SignalP"/>
    </source>
</evidence>
<dbReference type="Reactome" id="R-DRE-6798695">
    <property type="pathway name" value="Neutrophil degranulation"/>
</dbReference>
<dbReference type="Reactome" id="R-DRE-380108">
    <property type="pathway name" value="Chemokine receptors bind chemokines"/>
</dbReference>
<dbReference type="GO" id="GO:0005615">
    <property type="term" value="C:extracellular space"/>
    <property type="evidence" value="ECO:0007669"/>
    <property type="project" value="UniProtKB-KW"/>
</dbReference>
<dbReference type="InterPro" id="IPR036048">
    <property type="entry name" value="Interleukin_8-like_sf"/>
</dbReference>
<dbReference type="InterPro" id="IPR039809">
    <property type="entry name" value="Chemokine_b/g/d"/>
</dbReference>
<dbReference type="PANTHER" id="PTHR12015:SF192">
    <property type="entry name" value="GROWTH-REGULATED ALPHA PROTEIN"/>
    <property type="match status" value="1"/>
</dbReference>
<protein>
    <submittedName>
        <fullName evidence="10">Chemokine CXCL-C13c</fullName>
    </submittedName>
    <submittedName>
        <fullName evidence="12">Interleukin-8b.3 precursor</fullName>
    </submittedName>
</protein>
<dbReference type="FunFam" id="2.40.50.40:FF:000084">
    <property type="entry name" value="Interleukin-8"/>
    <property type="match status" value="1"/>
</dbReference>
<evidence type="ECO:0000256" key="5">
    <source>
        <dbReference type="ARBA" id="ARBA00023157"/>
    </source>
</evidence>
<feature type="signal peptide" evidence="8">
    <location>
        <begin position="1"/>
        <end position="22"/>
    </location>
</feature>
<feature type="region of interest" description="Disordered" evidence="7">
    <location>
        <begin position="97"/>
        <end position="117"/>
    </location>
</feature>
<dbReference type="Gene3D" id="2.40.50.40">
    <property type="match status" value="1"/>
</dbReference>
<dbReference type="Reactome" id="R-DRE-114608">
    <property type="pathway name" value="Platelet degranulation"/>
</dbReference>
<dbReference type="GO" id="GO:0008009">
    <property type="term" value="F:chemokine activity"/>
    <property type="evidence" value="ECO:0007669"/>
    <property type="project" value="InterPro"/>
</dbReference>
<keyword evidence="5" id="KW-1015">Disulfide bond</keyword>
<dbReference type="Pfam" id="PF00048">
    <property type="entry name" value="IL8"/>
    <property type="match status" value="1"/>
</dbReference>
<reference evidence="12" key="5">
    <citation type="journal article" date="2013" name="Genes Cells">
        <title>Systematic classification of vertebrate chemokines based on conserved synteny and evolutionary history.</title>
        <authorList>
            <person name="Nomiyama H."/>
            <person name="Osada N."/>
            <person name="Yoshie O."/>
        </authorList>
    </citation>
    <scope>NUCLEOTIDE SEQUENCE</scope>
</reference>
<dbReference type="SMR" id="A9ZPF0"/>
<evidence type="ECO:0000256" key="1">
    <source>
        <dbReference type="ARBA" id="ARBA00004613"/>
    </source>
</evidence>
<evidence type="ECO:0000313" key="11">
    <source>
        <dbReference type="Proteomes" id="UP000000437"/>
    </source>
</evidence>
<organism evidence="10">
    <name type="scientific">Danio rerio</name>
    <name type="common">Zebrafish</name>
    <name type="synonym">Brachydanio rerio</name>
    <dbReference type="NCBI Taxonomy" id="7955"/>
    <lineage>
        <taxon>Eukaryota</taxon>
        <taxon>Metazoa</taxon>
        <taxon>Chordata</taxon>
        <taxon>Craniata</taxon>
        <taxon>Vertebrata</taxon>
        <taxon>Euteleostomi</taxon>
        <taxon>Actinopterygii</taxon>
        <taxon>Neopterygii</taxon>
        <taxon>Teleostei</taxon>
        <taxon>Ostariophysi</taxon>
        <taxon>Cypriniformes</taxon>
        <taxon>Danionidae</taxon>
        <taxon>Danioninae</taxon>
        <taxon>Danio</taxon>
    </lineage>
</organism>
<reference evidence="11" key="6">
    <citation type="journal article" date="2013" name="Nature">
        <title>The zebrafish reference genome sequence and its relationship to the human genome.</title>
        <authorList>
            <consortium name="Genome Reference Consortium Zebrafish"/>
            <person name="Howe K."/>
            <person name="Clark M.D."/>
            <person name="Torroja C.F."/>
            <person name="Torrance J."/>
            <person name="Berthelot C."/>
            <person name="Muffato M."/>
            <person name="Collins J.E."/>
            <person name="Humphray S."/>
            <person name="McLaren K."/>
            <person name="Matthews L."/>
            <person name="McLaren S."/>
            <person name="Sealy I."/>
            <person name="Caccamo M."/>
            <person name="Churcher C."/>
            <person name="Scott C."/>
            <person name="Barrett J.C."/>
            <person name="Koch R."/>
            <person name="Rauch G.J."/>
            <person name="White S."/>
            <person name="Chow W."/>
            <person name="Kilian B."/>
            <person name="Quintais L.T."/>
            <person name="Guerra-Assuncao J.A."/>
            <person name="Zhou Y."/>
            <person name="Gu Y."/>
            <person name="Yen J."/>
            <person name="Vogel J.H."/>
            <person name="Eyre T."/>
            <person name="Redmond S."/>
            <person name="Banerjee R."/>
            <person name="Chi J."/>
            <person name="Fu B."/>
            <person name="Langley E."/>
            <person name="Maguire S.F."/>
            <person name="Laird G.K."/>
            <person name="Lloyd D."/>
            <person name="Kenyon E."/>
            <person name="Donaldson S."/>
            <person name="Sehra H."/>
            <person name="Almeida-King J."/>
            <person name="Loveland J."/>
            <person name="Trevanion S."/>
            <person name="Jones M."/>
            <person name="Quail M."/>
            <person name="Willey D."/>
            <person name="Hunt A."/>
            <person name="Burton J."/>
            <person name="Sims S."/>
            <person name="McLay K."/>
            <person name="Plumb B."/>
            <person name="Davis J."/>
            <person name="Clee C."/>
            <person name="Oliver K."/>
            <person name="Clark R."/>
            <person name="Riddle C."/>
            <person name="Elliot D."/>
            <person name="Eliott D."/>
            <person name="Threadgold G."/>
            <person name="Harden G."/>
            <person name="Ware D."/>
            <person name="Begum S."/>
            <person name="Mortimore B."/>
            <person name="Mortimer B."/>
            <person name="Kerry G."/>
            <person name="Heath P."/>
            <person name="Phillimore B."/>
            <person name="Tracey A."/>
            <person name="Corby N."/>
            <person name="Dunn M."/>
            <person name="Johnson C."/>
            <person name="Wood J."/>
            <person name="Clark S."/>
            <person name="Pelan S."/>
            <person name="Griffiths G."/>
            <person name="Smith M."/>
            <person name="Glithero R."/>
            <person name="Howden P."/>
            <person name="Barker N."/>
            <person name="Lloyd C."/>
            <person name="Stevens C."/>
            <person name="Harley J."/>
            <person name="Holt K."/>
            <person name="Panagiotidis G."/>
            <person name="Lovell J."/>
            <person name="Beasley H."/>
            <person name="Henderson C."/>
            <person name="Gordon D."/>
            <person name="Auger K."/>
            <person name="Wright D."/>
            <person name="Collins J."/>
            <person name="Raisen C."/>
            <person name="Dyer L."/>
            <person name="Leung K."/>
            <person name="Robertson L."/>
            <person name="Ambridge K."/>
            <person name="Leongamornlert D."/>
            <person name="McGuire S."/>
            <person name="Gilderthorp R."/>
            <person name="Griffiths C."/>
            <person name="Manthravadi D."/>
            <person name="Nichol S."/>
            <person name="Barker G."/>
            <person name="Whitehead S."/>
            <person name="Kay M."/>
            <person name="Brown J."/>
            <person name="Murnane C."/>
            <person name="Gray E."/>
            <person name="Humphries M."/>
            <person name="Sycamore N."/>
            <person name="Barker D."/>
            <person name="Saunders D."/>
            <person name="Wallis J."/>
            <person name="Babbage A."/>
            <person name="Hammond S."/>
            <person name="Mashreghi-Mohammadi M."/>
            <person name="Barr L."/>
            <person name="Martin S."/>
            <person name="Wray P."/>
            <person name="Ellington A."/>
            <person name="Matthews N."/>
            <person name="Ellwood M."/>
            <person name="Woodmansey R."/>
            <person name="Clark G."/>
            <person name="Cooper J."/>
            <person name="Cooper J."/>
            <person name="Tromans A."/>
            <person name="Grafham D."/>
            <person name="Skuce C."/>
            <person name="Pandian R."/>
            <person name="Andrews R."/>
            <person name="Harrison E."/>
            <person name="Kimberley A."/>
            <person name="Garnett J."/>
            <person name="Fosker N."/>
            <person name="Hall R."/>
            <person name="Garner P."/>
            <person name="Kelly D."/>
            <person name="Bird C."/>
            <person name="Palmer S."/>
            <person name="Gehring I."/>
            <person name="Berger A."/>
            <person name="Dooley C.M."/>
            <person name="Ersan-Urun Z."/>
            <person name="Eser C."/>
            <person name="Geiger H."/>
            <person name="Geisler M."/>
            <person name="Karotki L."/>
            <person name="Kirn A."/>
            <person name="Konantz J."/>
            <person name="Konantz M."/>
            <person name="Oberlander M."/>
            <person name="Rudolph-Geiger S."/>
            <person name="Teucke M."/>
            <person name="Lanz C."/>
            <person name="Raddatz G."/>
            <person name="Osoegawa K."/>
            <person name="Zhu B."/>
            <person name="Rapp A."/>
            <person name="Widaa S."/>
            <person name="Langford C."/>
            <person name="Yang F."/>
            <person name="Schuster S.C."/>
            <person name="Carter N.P."/>
            <person name="Harrow J."/>
            <person name="Ning Z."/>
            <person name="Herrero J."/>
            <person name="Searle S.M."/>
            <person name="Enright A."/>
            <person name="Geisler R."/>
            <person name="Plasterk R.H."/>
            <person name="Lee C."/>
            <person name="Westerfield M."/>
            <person name="de Jong P.J."/>
            <person name="Zon L.I."/>
            <person name="Postlethwait J.H."/>
            <person name="Nusslein-Volhard C."/>
            <person name="Hubbard T.J."/>
            <person name="Roest Crollius H."/>
            <person name="Rogers J."/>
            <person name="Stemple D.L."/>
        </authorList>
    </citation>
    <scope>NUCLEOTIDE SEQUENCE [LARGE SCALE GENOMIC DNA]</scope>
</reference>
<comment type="similarity">
    <text evidence="2">Belongs to the intercrine alpha (chemokine CxC) family.</text>
</comment>
<dbReference type="AGR" id="ZFIN:ZDB-GENE-111004-1"/>
<reference evidence="12" key="11">
    <citation type="journal article" date="2022" name="Microbiol. Spectr.">
        <title>WhiB4 Is Required for the Reactivation of Persistent Infection of Mycobacterium marinum in Zebrafish.</title>
        <authorList>
            <person name="Lin C."/>
            <person name="Tang Y."/>
            <person name="Wang Y."/>
            <person name="Zhang J."/>
            <person name="Li Y."/>
            <person name="Xu S."/>
            <person name="Xia B."/>
            <person name="Zhai Q."/>
            <person name="Li Y."/>
            <person name="Zhang L."/>
            <person name="Liu J."/>
        </authorList>
    </citation>
    <scope>NUCLEOTIDE SEQUENCE</scope>
</reference>
<evidence type="ECO:0000256" key="6">
    <source>
        <dbReference type="ARBA" id="ARBA00023198"/>
    </source>
</evidence>
<dbReference type="SUPFAM" id="SSF54117">
    <property type="entry name" value="Interleukin 8-like chemokines"/>
    <property type="match status" value="1"/>
</dbReference>
<dbReference type="GO" id="GO:0006955">
    <property type="term" value="P:immune response"/>
    <property type="evidence" value="ECO:0007669"/>
    <property type="project" value="InterPro"/>
</dbReference>
<dbReference type="RefSeq" id="NP_001108540.1">
    <property type="nucleotide sequence ID" value="NM_001115068.1"/>
</dbReference>
<dbReference type="GeneID" id="100003859"/>
<evidence type="ECO:0000313" key="13">
    <source>
        <dbReference type="ZFIN" id="ZDB-GENE-111004-1"/>
    </source>
</evidence>